<dbReference type="Pfam" id="PF10022">
    <property type="entry name" value="DUF2264"/>
    <property type="match status" value="1"/>
</dbReference>
<dbReference type="InterPro" id="IPR016624">
    <property type="entry name" value="UCP014753"/>
</dbReference>
<accession>A0A3D2X7G6</accession>
<dbReference type="InterPro" id="IPR049237">
    <property type="entry name" value="DUF2264_C"/>
</dbReference>
<evidence type="ECO:0000313" key="3">
    <source>
        <dbReference type="EMBL" id="HCL02485.1"/>
    </source>
</evidence>
<dbReference type="PANTHER" id="PTHR35339">
    <property type="entry name" value="LINALOOL DEHYDRATASE_ISOMERASE DOMAIN-CONTAINING PROTEIN"/>
    <property type="match status" value="1"/>
</dbReference>
<name>A0A3D2X7G6_9FIRM</name>
<dbReference type="PANTHER" id="PTHR35339:SF4">
    <property type="entry name" value="LINALOOL DEHYDRATASE_ISOMERASE DOMAIN-CONTAINING PROTEIN"/>
    <property type="match status" value="1"/>
</dbReference>
<feature type="domain" description="DUF2264" evidence="1">
    <location>
        <begin position="1"/>
        <end position="203"/>
    </location>
</feature>
<dbReference type="AlphaFoldDB" id="A0A3D2X7G6"/>
<organism evidence="3 4">
    <name type="scientific">Lachnoclostridium phytofermentans</name>
    <dbReference type="NCBI Taxonomy" id="66219"/>
    <lineage>
        <taxon>Bacteria</taxon>
        <taxon>Bacillati</taxon>
        <taxon>Bacillota</taxon>
        <taxon>Clostridia</taxon>
        <taxon>Lachnospirales</taxon>
        <taxon>Lachnospiraceae</taxon>
    </lineage>
</organism>
<evidence type="ECO:0000259" key="1">
    <source>
        <dbReference type="Pfam" id="PF10022"/>
    </source>
</evidence>
<evidence type="ECO:0000259" key="2">
    <source>
        <dbReference type="Pfam" id="PF20938"/>
    </source>
</evidence>
<dbReference type="Pfam" id="PF20938">
    <property type="entry name" value="DUF2264_C"/>
    <property type="match status" value="1"/>
</dbReference>
<gene>
    <name evidence="3" type="ORF">DHW61_08725</name>
</gene>
<proteinExistence type="predicted"/>
<dbReference type="InterPro" id="IPR049349">
    <property type="entry name" value="DUF2264_N"/>
</dbReference>
<comment type="caution">
    <text evidence="3">The sequence shown here is derived from an EMBL/GenBank/DDBJ whole genome shotgun (WGS) entry which is preliminary data.</text>
</comment>
<dbReference type="EMBL" id="DPVV01000287">
    <property type="protein sequence ID" value="HCL02485.1"/>
    <property type="molecule type" value="Genomic_DNA"/>
</dbReference>
<reference evidence="3 4" key="1">
    <citation type="journal article" date="2018" name="Nat. Biotechnol.">
        <title>A standardized bacterial taxonomy based on genome phylogeny substantially revises the tree of life.</title>
        <authorList>
            <person name="Parks D.H."/>
            <person name="Chuvochina M."/>
            <person name="Waite D.W."/>
            <person name="Rinke C."/>
            <person name="Skarshewski A."/>
            <person name="Chaumeil P.A."/>
            <person name="Hugenholtz P."/>
        </authorList>
    </citation>
    <scope>NUCLEOTIDE SEQUENCE [LARGE SCALE GENOMIC DNA]</scope>
    <source>
        <strain evidence="3">UBA11728</strain>
    </source>
</reference>
<dbReference type="PIRSF" id="PIRSF014753">
    <property type="entry name" value="UCP014753"/>
    <property type="match status" value="1"/>
</dbReference>
<evidence type="ECO:0000313" key="4">
    <source>
        <dbReference type="Proteomes" id="UP000262969"/>
    </source>
</evidence>
<protein>
    <recommendedName>
        <fullName evidence="5">DUF2264 domain-containing protein</fullName>
    </recommendedName>
</protein>
<feature type="non-terminal residue" evidence="3">
    <location>
        <position position="1"/>
    </location>
</feature>
<feature type="domain" description="DUF2264" evidence="2">
    <location>
        <begin position="209"/>
        <end position="418"/>
    </location>
</feature>
<evidence type="ECO:0008006" key="5">
    <source>
        <dbReference type="Google" id="ProtNLM"/>
    </source>
</evidence>
<dbReference type="Proteomes" id="UP000262969">
    <property type="component" value="Unassembled WGS sequence"/>
</dbReference>
<sequence>WLFFRVLVNCGLKNVNAVYNKEQLETDLERVDDFYLGDGWYSDGLTNQVDYYIGFAFHFYAMIYAKVMKKEDPIRAEKYVERAKLFARDFIYWFGERGEGLPFGRSLTYRFAQCSSWCALAFADVEALPWGIIKGIVNRHFRYWFHNPILDVENKLALGYGYPNLTVGEGYNSPNSPYWAFKSFLVLALDESHPFWQAKEEPLPTLEATRFLKHPRMIIQRGTDGYLTALTSGQYAEWEPVHCAEKYEKFAYSSYFGFQTPRSYYNLAQAAPDNMLAFLRDGYYHVRRRCDEICAEKDKIYSKWRPMTGVTVETEIIPCGVGHIRRHTIHATSACKAVEGGFALPIDEIGEFESRIGDNLSSEVKASVLLTGQKGSSKVELIQGEGKGNYILCEANVNLLHPRTVLPYLEYEISEGITNIEVYIEGIPGDECK</sequence>